<keyword evidence="2 4" id="KW-0863">Zinc-finger</keyword>
<reference evidence="6" key="1">
    <citation type="submission" date="2022-07" db="EMBL/GenBank/DDBJ databases">
        <authorList>
            <person name="Macas J."/>
            <person name="Novak P."/>
            <person name="Neumann P."/>
        </authorList>
    </citation>
    <scope>NUCLEOTIDE SEQUENCE</scope>
</reference>
<evidence type="ECO:0000256" key="2">
    <source>
        <dbReference type="ARBA" id="ARBA00022771"/>
    </source>
</evidence>
<sequence>MLHGSVKDHYNKIGRYIEELRRSNERSTFELLTIPSSPDVFRRMFVCFEGLKDGFISGCRRFVCLDGCFLKTFLGGMLLAAIGRDGNNQMFPICWAVVEGENRDSWEWFLTLLKSQLNGSNGEGWTFMSDQQKGLLAASSSVFPRGFHRNCARHIYANWNKMHKGDELKLLFWKAVKAYNKADFEEAIQELKGVTPRGADDLLKQNPKVFCRSFFPADSKCDVVVNNMAETFNGYILKARGLHIIDMLDTIMTLLMERMVTKQGLMEGKEINDICPRVKVKLEEEKVKAWQLTVTPSTLTLFKVRDYVDAFKVDIQYRACTCKKWDLTGIPCRHAIACLSYLKVRVEDYVDDYYKKGAYLEAYQGHITPCVSEKFWPKKIFPLDPPPVKAQPGRPKKK</sequence>
<organism evidence="6 7">
    <name type="scientific">Cuscuta epithymum</name>
    <dbReference type="NCBI Taxonomy" id="186058"/>
    <lineage>
        <taxon>Eukaryota</taxon>
        <taxon>Viridiplantae</taxon>
        <taxon>Streptophyta</taxon>
        <taxon>Embryophyta</taxon>
        <taxon>Tracheophyta</taxon>
        <taxon>Spermatophyta</taxon>
        <taxon>Magnoliopsida</taxon>
        <taxon>eudicotyledons</taxon>
        <taxon>Gunneridae</taxon>
        <taxon>Pentapetalae</taxon>
        <taxon>asterids</taxon>
        <taxon>lamiids</taxon>
        <taxon>Solanales</taxon>
        <taxon>Convolvulaceae</taxon>
        <taxon>Cuscuteae</taxon>
        <taxon>Cuscuta</taxon>
        <taxon>Cuscuta subgen. Cuscuta</taxon>
    </lineage>
</organism>
<dbReference type="InterPro" id="IPR018289">
    <property type="entry name" value="MULE_transposase_dom"/>
</dbReference>
<dbReference type="AlphaFoldDB" id="A0AAV0FDS6"/>
<gene>
    <name evidence="6" type="ORF">CEPIT_LOCUS33184</name>
</gene>
<dbReference type="PANTHER" id="PTHR31973:SF197">
    <property type="entry name" value="SWIM-TYPE DOMAIN-CONTAINING PROTEIN"/>
    <property type="match status" value="1"/>
</dbReference>
<dbReference type="InterPro" id="IPR006564">
    <property type="entry name" value="Znf_PMZ"/>
</dbReference>
<evidence type="ECO:0000259" key="5">
    <source>
        <dbReference type="PROSITE" id="PS50966"/>
    </source>
</evidence>
<evidence type="ECO:0000313" key="6">
    <source>
        <dbReference type="EMBL" id="CAH9133748.1"/>
    </source>
</evidence>
<comment type="caution">
    <text evidence="6">The sequence shown here is derived from an EMBL/GenBank/DDBJ whole genome shotgun (WGS) entry which is preliminary data.</text>
</comment>
<protein>
    <recommendedName>
        <fullName evidence="5">SWIM-type domain-containing protein</fullName>
    </recommendedName>
</protein>
<accession>A0AAV0FDS6</accession>
<keyword evidence="7" id="KW-1185">Reference proteome</keyword>
<dbReference type="SMART" id="SM00575">
    <property type="entry name" value="ZnF_PMZ"/>
    <property type="match status" value="1"/>
</dbReference>
<keyword evidence="1" id="KW-0479">Metal-binding</keyword>
<proteinExistence type="predicted"/>
<dbReference type="InterPro" id="IPR007527">
    <property type="entry name" value="Znf_SWIM"/>
</dbReference>
<keyword evidence="3" id="KW-0862">Zinc</keyword>
<evidence type="ECO:0000256" key="1">
    <source>
        <dbReference type="ARBA" id="ARBA00022723"/>
    </source>
</evidence>
<dbReference type="Proteomes" id="UP001152523">
    <property type="component" value="Unassembled WGS sequence"/>
</dbReference>
<dbReference type="EMBL" id="CAMAPF010000978">
    <property type="protein sequence ID" value="CAH9133748.1"/>
    <property type="molecule type" value="Genomic_DNA"/>
</dbReference>
<name>A0AAV0FDS6_9ASTE</name>
<dbReference type="PROSITE" id="PS50966">
    <property type="entry name" value="ZF_SWIM"/>
    <property type="match status" value="1"/>
</dbReference>
<dbReference type="Pfam" id="PF10551">
    <property type="entry name" value="MULE"/>
    <property type="match status" value="1"/>
</dbReference>
<evidence type="ECO:0000256" key="3">
    <source>
        <dbReference type="ARBA" id="ARBA00022833"/>
    </source>
</evidence>
<evidence type="ECO:0000313" key="7">
    <source>
        <dbReference type="Proteomes" id="UP001152523"/>
    </source>
</evidence>
<dbReference type="PANTHER" id="PTHR31973">
    <property type="entry name" value="POLYPROTEIN, PUTATIVE-RELATED"/>
    <property type="match status" value="1"/>
</dbReference>
<feature type="domain" description="SWIM-type" evidence="5">
    <location>
        <begin position="311"/>
        <end position="343"/>
    </location>
</feature>
<dbReference type="GO" id="GO:0008270">
    <property type="term" value="F:zinc ion binding"/>
    <property type="evidence" value="ECO:0007669"/>
    <property type="project" value="UniProtKB-KW"/>
</dbReference>
<evidence type="ECO:0000256" key="4">
    <source>
        <dbReference type="PROSITE-ProRule" id="PRU00325"/>
    </source>
</evidence>
<dbReference type="Pfam" id="PF04434">
    <property type="entry name" value="SWIM"/>
    <property type="match status" value="1"/>
</dbReference>